<feature type="transmembrane region" description="Helical" evidence="1">
    <location>
        <begin position="120"/>
        <end position="137"/>
    </location>
</feature>
<name>A0ABU4B3U8_9NOCA</name>
<feature type="transmembrane region" description="Helical" evidence="1">
    <location>
        <begin position="381"/>
        <end position="402"/>
    </location>
</feature>
<protein>
    <submittedName>
        <fullName evidence="2">O-antigen ligase family protein</fullName>
    </submittedName>
</protein>
<feature type="transmembrane region" description="Helical" evidence="1">
    <location>
        <begin position="6"/>
        <end position="23"/>
    </location>
</feature>
<keyword evidence="3" id="KW-1185">Reference proteome</keyword>
<evidence type="ECO:0000313" key="2">
    <source>
        <dbReference type="EMBL" id="MDV6233173.1"/>
    </source>
</evidence>
<reference evidence="2 3" key="1">
    <citation type="submission" date="2023-10" db="EMBL/GenBank/DDBJ databases">
        <title>Development of a sustainable strategy for remediation of hydrocarbon-contaminated territories based on the waste exchange concept.</title>
        <authorList>
            <person name="Krivoruchko A."/>
        </authorList>
    </citation>
    <scope>NUCLEOTIDE SEQUENCE [LARGE SCALE GENOMIC DNA]</scope>
    <source>
        <strain evidence="2 3">IEGM 1322</strain>
    </source>
</reference>
<keyword evidence="2" id="KW-0436">Ligase</keyword>
<comment type="caution">
    <text evidence="2">The sequence shown here is derived from an EMBL/GenBank/DDBJ whole genome shotgun (WGS) entry which is preliminary data.</text>
</comment>
<accession>A0ABU4B3U8</accession>
<feature type="transmembrane region" description="Helical" evidence="1">
    <location>
        <begin position="303"/>
        <end position="325"/>
    </location>
</feature>
<evidence type="ECO:0000313" key="3">
    <source>
        <dbReference type="Proteomes" id="UP001185899"/>
    </source>
</evidence>
<feature type="transmembrane region" description="Helical" evidence="1">
    <location>
        <begin position="217"/>
        <end position="250"/>
    </location>
</feature>
<feature type="transmembrane region" description="Helical" evidence="1">
    <location>
        <begin position="30"/>
        <end position="49"/>
    </location>
</feature>
<dbReference type="Proteomes" id="UP001185899">
    <property type="component" value="Unassembled WGS sequence"/>
</dbReference>
<feature type="transmembrane region" description="Helical" evidence="1">
    <location>
        <begin position="256"/>
        <end position="277"/>
    </location>
</feature>
<keyword evidence="1" id="KW-1133">Transmembrane helix</keyword>
<dbReference type="GO" id="GO:0016874">
    <property type="term" value="F:ligase activity"/>
    <property type="evidence" value="ECO:0007669"/>
    <property type="project" value="UniProtKB-KW"/>
</dbReference>
<evidence type="ECO:0000256" key="1">
    <source>
        <dbReference type="SAM" id="Phobius"/>
    </source>
</evidence>
<feature type="transmembrane region" description="Helical" evidence="1">
    <location>
        <begin position="149"/>
        <end position="170"/>
    </location>
</feature>
<dbReference type="EMBL" id="JAWLKE010000009">
    <property type="protein sequence ID" value="MDV6233173.1"/>
    <property type="molecule type" value="Genomic_DNA"/>
</dbReference>
<dbReference type="RefSeq" id="WP_317549479.1">
    <property type="nucleotide sequence ID" value="NZ_JAWLKE010000009.1"/>
</dbReference>
<feature type="transmembrane region" description="Helical" evidence="1">
    <location>
        <begin position="190"/>
        <end position="210"/>
    </location>
</feature>
<keyword evidence="1" id="KW-0472">Membrane</keyword>
<organism evidence="2 3">
    <name type="scientific">Rhodococcus cercidiphylli</name>
    <dbReference type="NCBI Taxonomy" id="489916"/>
    <lineage>
        <taxon>Bacteria</taxon>
        <taxon>Bacillati</taxon>
        <taxon>Actinomycetota</taxon>
        <taxon>Actinomycetes</taxon>
        <taxon>Mycobacteriales</taxon>
        <taxon>Nocardiaceae</taxon>
        <taxon>Rhodococcus</taxon>
    </lineage>
</organism>
<feature type="transmembrane region" description="Helical" evidence="1">
    <location>
        <begin position="345"/>
        <end position="369"/>
    </location>
</feature>
<proteinExistence type="predicted"/>
<feature type="transmembrane region" description="Helical" evidence="1">
    <location>
        <begin position="89"/>
        <end position="108"/>
    </location>
</feature>
<sequence length="460" mass="49849">MVEMISVLVAGATLLYLLVEVVVRTPQLGLLLVGLVAVVSWHVPVWPSVASFAGLSFAVPDFLTVVLIASTLVYVLGRAQPKIDRNLKLAIDGLIVLLVVSVLKGIVQVGLASSLNESRAWIYIISISAWTVVFLKSDPNAIVWLRKGVLVTAAGITMVALLNVALNGFGGASTSSVSASGVVLEAGRPISSGQAMILAIAAILCIWCWSRLGNRSYFIGFLGFTVVVVLAQHRSVWIALAIGVVLSLLFLLKGQAAAVVGALVLIIGTALVSLVIFSDSRIAAILFESAADSRTYDGRVYDWQILIGASFDSGLHTVLTGFPFGSGWTRYREDGLRIGYIPHNWYVATYLRAGAFGLLFMVFVGAVLIQRGWKNRFTTPALAIAAMLVAYCWSYNLQWYLAPALGWLVWSMSRPNVVEKQCEMTGQSENAETLLTTVSEVSRAFGERHSVPHWKRYKLQ</sequence>
<feature type="transmembrane region" description="Helical" evidence="1">
    <location>
        <begin position="55"/>
        <end position="77"/>
    </location>
</feature>
<keyword evidence="1" id="KW-0812">Transmembrane</keyword>
<gene>
    <name evidence="2" type="ORF">R3P95_21675</name>
</gene>